<comment type="similarity">
    <text evidence="1">Belongs to the short-chain dehydrogenases/reductases (SDR) family.</text>
</comment>
<dbReference type="STRING" id="560819.SAMN05428998_10735"/>
<dbReference type="PANTHER" id="PTHR42760">
    <property type="entry name" value="SHORT-CHAIN DEHYDROGENASES/REDUCTASES FAMILY MEMBER"/>
    <property type="match status" value="1"/>
</dbReference>
<dbReference type="Pfam" id="PF13561">
    <property type="entry name" value="adh_short_C2"/>
    <property type="match status" value="1"/>
</dbReference>
<protein>
    <submittedName>
        <fullName evidence="3">NAD(P)-dependent dehydrogenase, short-chain alcohol dehydrogenase family</fullName>
    </submittedName>
</protein>
<proteinExistence type="inferred from homology"/>
<dbReference type="Gene3D" id="3.40.50.720">
    <property type="entry name" value="NAD(P)-binding Rossmann-like Domain"/>
    <property type="match status" value="1"/>
</dbReference>
<reference evidence="3 4" key="1">
    <citation type="submission" date="2017-04" db="EMBL/GenBank/DDBJ databases">
        <authorList>
            <person name="Afonso C.L."/>
            <person name="Miller P.J."/>
            <person name="Scott M.A."/>
            <person name="Spackman E."/>
            <person name="Goraichik I."/>
            <person name="Dimitrov K.M."/>
            <person name="Suarez D.L."/>
            <person name="Swayne D.E."/>
        </authorList>
    </citation>
    <scope>NUCLEOTIDE SEQUENCE [LARGE SCALE GENOMIC DNA]</scope>
    <source>
        <strain evidence="3 4">USBA 355</strain>
    </source>
</reference>
<dbReference type="RefSeq" id="WP_085122740.1">
    <property type="nucleotide sequence ID" value="NZ_FWZX01000007.1"/>
</dbReference>
<dbReference type="GO" id="GO:0016616">
    <property type="term" value="F:oxidoreductase activity, acting on the CH-OH group of donors, NAD or NADP as acceptor"/>
    <property type="evidence" value="ECO:0007669"/>
    <property type="project" value="TreeGrafter"/>
</dbReference>
<evidence type="ECO:0000256" key="1">
    <source>
        <dbReference type="ARBA" id="ARBA00006484"/>
    </source>
</evidence>
<dbReference type="FunFam" id="3.40.50.720:FF:000084">
    <property type="entry name" value="Short-chain dehydrogenase reductase"/>
    <property type="match status" value="1"/>
</dbReference>
<dbReference type="PRINTS" id="PR00080">
    <property type="entry name" value="SDRFAMILY"/>
</dbReference>
<accession>A0A1Y6BPH2</accession>
<evidence type="ECO:0000313" key="4">
    <source>
        <dbReference type="Proteomes" id="UP000192917"/>
    </source>
</evidence>
<keyword evidence="4" id="KW-1185">Reference proteome</keyword>
<dbReference type="InterPro" id="IPR036291">
    <property type="entry name" value="NAD(P)-bd_dom_sf"/>
</dbReference>
<dbReference type="PROSITE" id="PS00061">
    <property type="entry name" value="ADH_SHORT"/>
    <property type="match status" value="1"/>
</dbReference>
<evidence type="ECO:0000256" key="2">
    <source>
        <dbReference type="ARBA" id="ARBA00023002"/>
    </source>
</evidence>
<dbReference type="PRINTS" id="PR00081">
    <property type="entry name" value="GDHRDH"/>
</dbReference>
<dbReference type="Proteomes" id="UP000192917">
    <property type="component" value="Unassembled WGS sequence"/>
</dbReference>
<gene>
    <name evidence="3" type="ORF">SAMN05428998_10735</name>
</gene>
<dbReference type="SUPFAM" id="SSF51735">
    <property type="entry name" value="NAD(P)-binding Rossmann-fold domains"/>
    <property type="match status" value="1"/>
</dbReference>
<dbReference type="InterPro" id="IPR020904">
    <property type="entry name" value="Sc_DH/Rdtase_CS"/>
</dbReference>
<dbReference type="EMBL" id="FWZX01000007">
    <property type="protein sequence ID" value="SMF20679.1"/>
    <property type="molecule type" value="Genomic_DNA"/>
</dbReference>
<sequence>MTALAGKVVLVTGAGGVIGKATVARCAAAGARVAASDLAPPVLPEAALPGAALSLALDVTDPEAWPAAVAEVEARLGPLDVLISNAGLAVPGDIEAATPEQLRRALAVNLEGPFYGTQAAIAAMKRHGRGGSIVILASVAAKVASPPLAAYAAAKAGLLGLSRTAALHCADRGYGIRVNALCPGFVDSAMVGEIAEAVAGPSGDAAAIRDKLTRRQPLGRMARPEEVAEAALWLASEASSYMTGAELVLDGGFSAG</sequence>
<dbReference type="InterPro" id="IPR002347">
    <property type="entry name" value="SDR_fam"/>
</dbReference>
<dbReference type="PANTHER" id="PTHR42760:SF133">
    <property type="entry name" value="3-OXOACYL-[ACYL-CARRIER-PROTEIN] REDUCTASE"/>
    <property type="match status" value="1"/>
</dbReference>
<name>A0A1Y6BPH2_9PROT</name>
<evidence type="ECO:0000313" key="3">
    <source>
        <dbReference type="EMBL" id="SMF20679.1"/>
    </source>
</evidence>
<keyword evidence="2" id="KW-0560">Oxidoreductase</keyword>
<organism evidence="3 4">
    <name type="scientific">Tistlia consotensis USBA 355</name>
    <dbReference type="NCBI Taxonomy" id="560819"/>
    <lineage>
        <taxon>Bacteria</taxon>
        <taxon>Pseudomonadati</taxon>
        <taxon>Pseudomonadota</taxon>
        <taxon>Alphaproteobacteria</taxon>
        <taxon>Rhodospirillales</taxon>
        <taxon>Rhodovibrionaceae</taxon>
        <taxon>Tistlia</taxon>
    </lineage>
</organism>
<dbReference type="AlphaFoldDB" id="A0A1Y6BPH2"/>